<evidence type="ECO:0000313" key="3">
    <source>
        <dbReference type="Proteomes" id="UP000030706"/>
    </source>
</evidence>
<dbReference type="OrthoDB" id="3916299at2759"/>
<evidence type="ECO:0000256" key="1">
    <source>
        <dbReference type="SAM" id="MobiDB-lite"/>
    </source>
</evidence>
<keyword evidence="3" id="KW-1185">Reference proteome</keyword>
<dbReference type="AlphaFoldDB" id="A0A074XT37"/>
<gene>
    <name evidence="2" type="ORF">M438DRAFT_355100</name>
</gene>
<evidence type="ECO:0000313" key="2">
    <source>
        <dbReference type="EMBL" id="KEQ85117.1"/>
    </source>
</evidence>
<organism evidence="2 3">
    <name type="scientific">Aureobasidium pullulans EXF-150</name>
    <dbReference type="NCBI Taxonomy" id="1043002"/>
    <lineage>
        <taxon>Eukaryota</taxon>
        <taxon>Fungi</taxon>
        <taxon>Dikarya</taxon>
        <taxon>Ascomycota</taxon>
        <taxon>Pezizomycotina</taxon>
        <taxon>Dothideomycetes</taxon>
        <taxon>Dothideomycetidae</taxon>
        <taxon>Dothideales</taxon>
        <taxon>Saccotheciaceae</taxon>
        <taxon>Aureobasidium</taxon>
    </lineage>
</organism>
<dbReference type="HOGENOM" id="CLU_470070_0_0_1"/>
<proteinExistence type="predicted"/>
<reference evidence="2 3" key="1">
    <citation type="journal article" date="2014" name="BMC Genomics">
        <title>Genome sequencing of four Aureobasidium pullulans varieties: biotechnological potential, stress tolerance, and description of new species.</title>
        <authorList>
            <person name="Gostin Ar C."/>
            <person name="Ohm R.A."/>
            <person name="Kogej T."/>
            <person name="Sonjak S."/>
            <person name="Turk M."/>
            <person name="Zajc J."/>
            <person name="Zalar P."/>
            <person name="Grube M."/>
            <person name="Sun H."/>
            <person name="Han J."/>
            <person name="Sharma A."/>
            <person name="Chiniquy J."/>
            <person name="Ngan C.Y."/>
            <person name="Lipzen A."/>
            <person name="Barry K."/>
            <person name="Grigoriev I.V."/>
            <person name="Gunde-Cimerman N."/>
        </authorList>
    </citation>
    <scope>NUCLEOTIDE SEQUENCE [LARGE SCALE GENOMIC DNA]</scope>
    <source>
        <strain evidence="2 3">EXF-150</strain>
    </source>
</reference>
<dbReference type="RefSeq" id="XP_029761304.1">
    <property type="nucleotide sequence ID" value="XM_029907006.1"/>
</dbReference>
<dbReference type="Proteomes" id="UP000030706">
    <property type="component" value="Unassembled WGS sequence"/>
</dbReference>
<dbReference type="EMBL" id="KL584981">
    <property type="protein sequence ID" value="KEQ85117.1"/>
    <property type="molecule type" value="Genomic_DNA"/>
</dbReference>
<dbReference type="STRING" id="1043002.A0A074XT37"/>
<protein>
    <submittedName>
        <fullName evidence="2">Uncharacterized protein</fullName>
    </submittedName>
</protein>
<dbReference type="GeneID" id="40749312"/>
<name>A0A074XT37_AURPU</name>
<feature type="region of interest" description="Disordered" evidence="1">
    <location>
        <begin position="229"/>
        <end position="263"/>
    </location>
</feature>
<accession>A0A074XT37</accession>
<sequence length="580" mass="65751">MVHFPNEIWLEIVQNIVPDANLQDLEDYKTRQCALASLCLISRQLYPIAQPALYGNYIKFASPWPEERCLANETQHQVDGNDSPYRKNTQLENFLRTLIERPDLTAAVVNLRIDRYNDKENSYSRYRKVEVLPLNSTLSENFESAIEVFIGPSTEPSSLLDGHISTRDCWKGELRAGVEGAEVALLLAILPNVKFLDLEVSGEPTTSLGSFVRVLCEAISEYRAWAHEDTEEQNKKDKHGDEDGEKKGAEDKNQKNEVGDPRREEEKEVCSCGGFWCPSHDPPPVLKHLECLSVRAFDTQNRCGFNLQECVPLLTIPTLVSFRGYGLNYEYYMYNVRETKSPLPLDHLRSLKLEYSQLDGRLFTGLLGGTRLQLQTLIIDTYGVLDSRVDESRFHERLQQALVTMASTLEHLVFVTPEDTMSMLNLQKLTRLRYLELGIASLVGRKIFVPHPQCITTRLPQNLQHLCLRRADDEVWEPATALIKAKLTSLDFAELKVIEIRFVWSEDEKAENHSNSVTSSSSKEEEAIMDSGVADESSYLGILQAPANEAGVEIKILTNEPPIEVEVDGWCDSDEHWGCD</sequence>